<evidence type="ECO:0000313" key="2">
    <source>
        <dbReference type="Proteomes" id="UP001234297"/>
    </source>
</evidence>
<keyword evidence="2" id="KW-1185">Reference proteome</keyword>
<comment type="caution">
    <text evidence="1">The sequence shown here is derived from an EMBL/GenBank/DDBJ whole genome shotgun (WGS) entry which is preliminary data.</text>
</comment>
<dbReference type="EMBL" id="CM056816">
    <property type="protein sequence ID" value="KAJ8633072.1"/>
    <property type="molecule type" value="Genomic_DNA"/>
</dbReference>
<protein>
    <submittedName>
        <fullName evidence="1">Uncharacterized protein</fullName>
    </submittedName>
</protein>
<gene>
    <name evidence="1" type="ORF">MRB53_026408</name>
</gene>
<organism evidence="1 2">
    <name type="scientific">Persea americana</name>
    <name type="common">Avocado</name>
    <dbReference type="NCBI Taxonomy" id="3435"/>
    <lineage>
        <taxon>Eukaryota</taxon>
        <taxon>Viridiplantae</taxon>
        <taxon>Streptophyta</taxon>
        <taxon>Embryophyta</taxon>
        <taxon>Tracheophyta</taxon>
        <taxon>Spermatophyta</taxon>
        <taxon>Magnoliopsida</taxon>
        <taxon>Magnoliidae</taxon>
        <taxon>Laurales</taxon>
        <taxon>Lauraceae</taxon>
        <taxon>Persea</taxon>
    </lineage>
</organism>
<dbReference type="Proteomes" id="UP001234297">
    <property type="component" value="Chromosome 8"/>
</dbReference>
<reference evidence="1 2" key="1">
    <citation type="journal article" date="2022" name="Hortic Res">
        <title>A haplotype resolved chromosomal level avocado genome allows analysis of novel avocado genes.</title>
        <authorList>
            <person name="Nath O."/>
            <person name="Fletcher S.J."/>
            <person name="Hayward A."/>
            <person name="Shaw L.M."/>
            <person name="Masouleh A.K."/>
            <person name="Furtado A."/>
            <person name="Henry R.J."/>
            <person name="Mitter N."/>
        </authorList>
    </citation>
    <scope>NUCLEOTIDE SEQUENCE [LARGE SCALE GENOMIC DNA]</scope>
    <source>
        <strain evidence="2">cv. Hass</strain>
    </source>
</reference>
<proteinExistence type="predicted"/>
<accession>A0ACC2LHX1</accession>
<sequence length="146" mass="16283">MSKYCLHFTFVALSTSASIVILIALATLVGIFFFQQKSRRVKDNEMGMDKKDMPPTDLKDVASGISPTRYSYHEIKKFTNNFETKLGDGGFGGIYKGIIQANGNDVNVAIKLLKISKQSEKQFMNEEATVGRIRHNNLVRLLGCCV</sequence>
<name>A0ACC2LHX1_PERAE</name>
<evidence type="ECO:0000313" key="1">
    <source>
        <dbReference type="EMBL" id="KAJ8633072.1"/>
    </source>
</evidence>